<dbReference type="PANTHER" id="PTHR33162">
    <property type="entry name" value="SEC-INDEPENDENT PROTEIN TRANSLOCASE PROTEIN TATA, CHLOROPLASTIC"/>
    <property type="match status" value="1"/>
</dbReference>
<dbReference type="NCBIfam" id="TIGR01410">
    <property type="entry name" value="tatB"/>
    <property type="match status" value="1"/>
</dbReference>
<evidence type="ECO:0000313" key="10">
    <source>
        <dbReference type="EMBL" id="TRW14729.1"/>
    </source>
</evidence>
<accession>A0A552U970</accession>
<dbReference type="InterPro" id="IPR003369">
    <property type="entry name" value="TatA/B/E"/>
</dbReference>
<dbReference type="PANTHER" id="PTHR33162:SF1">
    <property type="entry name" value="SEC-INDEPENDENT PROTEIN TRANSLOCASE PROTEIN TATA, CHLOROPLASTIC"/>
    <property type="match status" value="1"/>
</dbReference>
<proteinExistence type="predicted"/>
<dbReference type="EMBL" id="VJWA01000002">
    <property type="protein sequence ID" value="TRW14729.1"/>
    <property type="molecule type" value="Genomic_DNA"/>
</dbReference>
<dbReference type="OrthoDB" id="7206969at2"/>
<evidence type="ECO:0000313" key="11">
    <source>
        <dbReference type="Proteomes" id="UP000317894"/>
    </source>
</evidence>
<evidence type="ECO:0000256" key="6">
    <source>
        <dbReference type="ARBA" id="ARBA00022989"/>
    </source>
</evidence>
<dbReference type="InterPro" id="IPR018448">
    <property type="entry name" value="TatB"/>
</dbReference>
<dbReference type="GO" id="GO:0008320">
    <property type="term" value="F:protein transmembrane transporter activity"/>
    <property type="evidence" value="ECO:0007669"/>
    <property type="project" value="InterPro"/>
</dbReference>
<dbReference type="GO" id="GO:0043953">
    <property type="term" value="P:protein transport by the Tat complex"/>
    <property type="evidence" value="ECO:0007669"/>
    <property type="project" value="InterPro"/>
</dbReference>
<evidence type="ECO:0000256" key="8">
    <source>
        <dbReference type="ARBA" id="ARBA00023136"/>
    </source>
</evidence>
<dbReference type="RefSeq" id="WP_144237935.1">
    <property type="nucleotide sequence ID" value="NZ_VJWA01000002.1"/>
</dbReference>
<dbReference type="AlphaFoldDB" id="A0A552U970"/>
<evidence type="ECO:0000256" key="9">
    <source>
        <dbReference type="SAM" id="MobiDB-lite"/>
    </source>
</evidence>
<name>A0A552U970_9SPHN</name>
<dbReference type="Gene3D" id="1.20.5.3310">
    <property type="match status" value="1"/>
</dbReference>
<evidence type="ECO:0000256" key="7">
    <source>
        <dbReference type="ARBA" id="ARBA00023010"/>
    </source>
</evidence>
<evidence type="ECO:0000256" key="1">
    <source>
        <dbReference type="ARBA" id="ARBA00004167"/>
    </source>
</evidence>
<sequence>MFGLDGSELAVIAVVALVVIGPKDLPRVMRMVGQWVAKARGMSRHVRAGFDTMMREAELEEMQKQWDAQNAAIIAATRIDADTPRLSYDTPEAMAAEEPQMLPLAATEATPEAATSEAPEAVPDTTARAA</sequence>
<gene>
    <name evidence="10" type="primary">tatB</name>
    <name evidence="10" type="ORF">FMM06_13665</name>
</gene>
<evidence type="ECO:0000256" key="5">
    <source>
        <dbReference type="ARBA" id="ARBA00022927"/>
    </source>
</evidence>
<keyword evidence="11" id="KW-1185">Reference proteome</keyword>
<keyword evidence="5" id="KW-0653">Protein transport</keyword>
<keyword evidence="6" id="KW-1133">Transmembrane helix</keyword>
<keyword evidence="2" id="KW-0813">Transport</keyword>
<dbReference type="Proteomes" id="UP000317894">
    <property type="component" value="Unassembled WGS sequence"/>
</dbReference>
<keyword evidence="4" id="KW-0812">Transmembrane</keyword>
<reference evidence="10 11" key="1">
    <citation type="submission" date="2019-07" db="EMBL/GenBank/DDBJ databases">
        <title>Novel species isolated from glacier.</title>
        <authorList>
            <person name="Liu Q."/>
            <person name="Xin Y.-H."/>
        </authorList>
    </citation>
    <scope>NUCLEOTIDE SEQUENCE [LARGE SCALE GENOMIC DNA]</scope>
    <source>
        <strain evidence="10 11">LB1R16</strain>
    </source>
</reference>
<dbReference type="PRINTS" id="PR01506">
    <property type="entry name" value="TATBPROTEIN"/>
</dbReference>
<dbReference type="Pfam" id="PF02416">
    <property type="entry name" value="TatA_B_E"/>
    <property type="match status" value="1"/>
</dbReference>
<organism evidence="10 11">
    <name type="scientific">Glacieibacterium frigidum</name>
    <dbReference type="NCBI Taxonomy" id="2593303"/>
    <lineage>
        <taxon>Bacteria</taxon>
        <taxon>Pseudomonadati</taxon>
        <taxon>Pseudomonadota</taxon>
        <taxon>Alphaproteobacteria</taxon>
        <taxon>Sphingomonadales</taxon>
        <taxon>Sphingosinicellaceae</taxon>
        <taxon>Glacieibacterium</taxon>
    </lineage>
</organism>
<evidence type="ECO:0000256" key="2">
    <source>
        <dbReference type="ARBA" id="ARBA00022448"/>
    </source>
</evidence>
<comment type="subcellular location">
    <subcellularLocation>
        <location evidence="1">Membrane</location>
        <topology evidence="1">Single-pass membrane protein</topology>
    </subcellularLocation>
</comment>
<evidence type="ECO:0000256" key="4">
    <source>
        <dbReference type="ARBA" id="ARBA00022692"/>
    </source>
</evidence>
<keyword evidence="7" id="KW-0811">Translocation</keyword>
<feature type="compositionally biased region" description="Low complexity" evidence="9">
    <location>
        <begin position="105"/>
        <end position="121"/>
    </location>
</feature>
<protein>
    <submittedName>
        <fullName evidence="10">Twin-arginine translocase subunit TatB</fullName>
    </submittedName>
</protein>
<feature type="region of interest" description="Disordered" evidence="9">
    <location>
        <begin position="92"/>
        <end position="130"/>
    </location>
</feature>
<evidence type="ECO:0000256" key="3">
    <source>
        <dbReference type="ARBA" id="ARBA00022475"/>
    </source>
</evidence>
<keyword evidence="8" id="KW-0472">Membrane</keyword>
<comment type="caution">
    <text evidence="10">The sequence shown here is derived from an EMBL/GenBank/DDBJ whole genome shotgun (WGS) entry which is preliminary data.</text>
</comment>
<keyword evidence="3" id="KW-1003">Cell membrane</keyword>
<dbReference type="GO" id="GO:0016020">
    <property type="term" value="C:membrane"/>
    <property type="evidence" value="ECO:0007669"/>
    <property type="project" value="UniProtKB-SubCell"/>
</dbReference>